<dbReference type="PANTHER" id="PTHR43289">
    <property type="entry name" value="MITOGEN-ACTIVATED PROTEIN KINASE KINASE KINASE 20-RELATED"/>
    <property type="match status" value="1"/>
</dbReference>
<evidence type="ECO:0000259" key="7">
    <source>
        <dbReference type="PROSITE" id="PS50011"/>
    </source>
</evidence>
<organism evidence="8 9">
    <name type="scientific">Streptomyces camelliae</name>
    <dbReference type="NCBI Taxonomy" id="3004093"/>
    <lineage>
        <taxon>Bacteria</taxon>
        <taxon>Bacillati</taxon>
        <taxon>Actinomycetota</taxon>
        <taxon>Actinomycetes</taxon>
        <taxon>Kitasatosporales</taxon>
        <taxon>Streptomycetaceae</taxon>
        <taxon>Streptomyces</taxon>
    </lineage>
</organism>
<dbReference type="InterPro" id="IPR011009">
    <property type="entry name" value="Kinase-like_dom_sf"/>
</dbReference>
<name>A0ABY7P1N2_9ACTN</name>
<feature type="binding site" evidence="5">
    <location>
        <position position="44"/>
    </location>
    <ligand>
        <name>ATP</name>
        <dbReference type="ChEBI" id="CHEBI:30616"/>
    </ligand>
</feature>
<evidence type="ECO:0000313" key="8">
    <source>
        <dbReference type="EMBL" id="WBO64426.1"/>
    </source>
</evidence>
<evidence type="ECO:0000256" key="1">
    <source>
        <dbReference type="ARBA" id="ARBA00022679"/>
    </source>
</evidence>
<keyword evidence="3 8" id="KW-0418">Kinase</keyword>
<dbReference type="InterPro" id="IPR017441">
    <property type="entry name" value="Protein_kinase_ATP_BS"/>
</dbReference>
<dbReference type="Gene3D" id="2.130.10.10">
    <property type="entry name" value="YVTN repeat-like/Quinoprotein amine dehydrogenase"/>
    <property type="match status" value="1"/>
</dbReference>
<dbReference type="SUPFAM" id="SSF56112">
    <property type="entry name" value="Protein kinase-like (PK-like)"/>
    <property type="match status" value="1"/>
</dbReference>
<feature type="domain" description="Protein kinase" evidence="7">
    <location>
        <begin position="16"/>
        <end position="264"/>
    </location>
</feature>
<evidence type="ECO:0000256" key="5">
    <source>
        <dbReference type="PROSITE-ProRule" id="PRU10141"/>
    </source>
</evidence>
<reference evidence="8 9" key="1">
    <citation type="submission" date="2022-12" db="EMBL/GenBank/DDBJ databases">
        <authorList>
            <person name="Mo P."/>
        </authorList>
    </citation>
    <scope>NUCLEOTIDE SEQUENCE [LARGE SCALE GENOMIC DNA]</scope>
    <source>
        <strain evidence="8 9">HUAS 2-6</strain>
    </source>
</reference>
<dbReference type="EMBL" id="CP115300">
    <property type="protein sequence ID" value="WBO64426.1"/>
    <property type="molecule type" value="Genomic_DNA"/>
</dbReference>
<evidence type="ECO:0000256" key="3">
    <source>
        <dbReference type="ARBA" id="ARBA00022777"/>
    </source>
</evidence>
<dbReference type="Gene3D" id="3.30.200.20">
    <property type="entry name" value="Phosphorylase Kinase, domain 1"/>
    <property type="match status" value="1"/>
</dbReference>
<dbReference type="InterPro" id="IPR000719">
    <property type="entry name" value="Prot_kinase_dom"/>
</dbReference>
<dbReference type="CDD" id="cd14014">
    <property type="entry name" value="STKc_PknB_like"/>
    <property type="match status" value="1"/>
</dbReference>
<keyword evidence="6" id="KW-0812">Transmembrane</keyword>
<accession>A0ABY7P1N2</accession>
<protein>
    <submittedName>
        <fullName evidence="8">Protein kinase</fullName>
    </submittedName>
</protein>
<evidence type="ECO:0000256" key="4">
    <source>
        <dbReference type="ARBA" id="ARBA00022840"/>
    </source>
</evidence>
<dbReference type="SUPFAM" id="SSF50998">
    <property type="entry name" value="Quinoprotein alcohol dehydrogenase-like"/>
    <property type="match status" value="1"/>
</dbReference>
<gene>
    <name evidence="8" type="ORF">O1G22_17075</name>
</gene>
<dbReference type="GO" id="GO:0016301">
    <property type="term" value="F:kinase activity"/>
    <property type="evidence" value="ECO:0007669"/>
    <property type="project" value="UniProtKB-KW"/>
</dbReference>
<dbReference type="Pfam" id="PF00069">
    <property type="entry name" value="Pkinase"/>
    <property type="match status" value="1"/>
</dbReference>
<dbReference type="Proteomes" id="UP001212326">
    <property type="component" value="Chromosome"/>
</dbReference>
<dbReference type="SMART" id="SM00220">
    <property type="entry name" value="S_TKc"/>
    <property type="match status" value="1"/>
</dbReference>
<keyword evidence="9" id="KW-1185">Reference proteome</keyword>
<dbReference type="RefSeq" id="WP_270082133.1">
    <property type="nucleotide sequence ID" value="NZ_CP115300.1"/>
</dbReference>
<keyword evidence="6" id="KW-1133">Transmembrane helix</keyword>
<dbReference type="Pfam" id="PF13360">
    <property type="entry name" value="PQQ_2"/>
    <property type="match status" value="1"/>
</dbReference>
<keyword evidence="2 5" id="KW-0547">Nucleotide-binding</keyword>
<evidence type="ECO:0000256" key="6">
    <source>
        <dbReference type="SAM" id="Phobius"/>
    </source>
</evidence>
<dbReference type="PROSITE" id="PS00107">
    <property type="entry name" value="PROTEIN_KINASE_ATP"/>
    <property type="match status" value="1"/>
</dbReference>
<keyword evidence="4 5" id="KW-0067">ATP-binding</keyword>
<keyword evidence="6" id="KW-0472">Membrane</keyword>
<dbReference type="InterPro" id="IPR011047">
    <property type="entry name" value="Quinoprotein_ADH-like_sf"/>
</dbReference>
<dbReference type="InterPro" id="IPR015943">
    <property type="entry name" value="WD40/YVTN_repeat-like_dom_sf"/>
</dbReference>
<dbReference type="PROSITE" id="PS50011">
    <property type="entry name" value="PROTEIN_KINASE_DOM"/>
    <property type="match status" value="1"/>
</dbReference>
<sequence>MFSPLAHDDPESLGAHQLIARLGSGGMGTVYLGRSDTGRVVALKTMHARIAADPVFRTRFRLETDAARVIGGEHGARVFDADIVHETPWLATEYLIGPPLDDAVRLNGPLPERAVRALGARLCAALAQLHDSDVVHRDLKPSNIIVTADGPKVIDFGIARALGDDHLTRVGAAAGTPAFMSPEQAAGGEHSPAGDVFALAGVLVHAATGRGPFGMGQAADLLYRVRYAEPDLTGVPAGLFSVLLPCFAKDPLHRPTTGQLRSYLDGHEGEFVDCLPEPVLVDIARRASDVWRVEPRRLPPQAGHGMARTAAVGERERMSRRRLLMLGGGTAFGVAAAGTGAWAWLSGRGAGTPARPGPTSPAQREPTWDLLWQASSDYHDPLVPPAPLLLDRLLIVGQTELKGLSPTSGKALWPQYAEVSFQHRTATDGTLIHTLVRGHEDAASLTVCRVDPADGSVGEPLIELKDLNGELYGTQLLCATDAELYAVAGRGSQPTDSDSFRKGQTWYLLAFDLRARKKLWDVPLPARPEGSQRLHFLSAQVSGGRLVLVQQAADGATQLVVRDTGIGRLLWSRTLDSAQPTFSRARLAVDDRHVYPSAGGLLALGLDDGKVAWHYDKGPAGAAYSPPAVKDGVVYAVEAGRGVVAVDAGSGEPHWTEKGGDATAADLLAPPVVGLAYVYRNASSRLAAVDLADGGTTRPFKAAAAAHYFAHPASRRLIALGENYTAGYPLL</sequence>
<proteinExistence type="predicted"/>
<dbReference type="Gene3D" id="1.10.510.10">
    <property type="entry name" value="Transferase(Phosphotransferase) domain 1"/>
    <property type="match status" value="1"/>
</dbReference>
<evidence type="ECO:0000256" key="2">
    <source>
        <dbReference type="ARBA" id="ARBA00022741"/>
    </source>
</evidence>
<feature type="transmembrane region" description="Helical" evidence="6">
    <location>
        <begin position="323"/>
        <end position="345"/>
    </location>
</feature>
<evidence type="ECO:0000313" key="9">
    <source>
        <dbReference type="Proteomes" id="UP001212326"/>
    </source>
</evidence>
<dbReference type="PROSITE" id="PS00108">
    <property type="entry name" value="PROTEIN_KINASE_ST"/>
    <property type="match status" value="1"/>
</dbReference>
<dbReference type="PANTHER" id="PTHR43289:SF34">
    <property type="entry name" value="SERINE_THREONINE-PROTEIN KINASE YBDM-RELATED"/>
    <property type="match status" value="1"/>
</dbReference>
<dbReference type="InterPro" id="IPR008271">
    <property type="entry name" value="Ser/Thr_kinase_AS"/>
</dbReference>
<keyword evidence="1" id="KW-0808">Transferase</keyword>
<dbReference type="InterPro" id="IPR002372">
    <property type="entry name" value="PQQ_rpt_dom"/>
</dbReference>